<evidence type="ECO:0000313" key="2">
    <source>
        <dbReference type="Proteomes" id="UP000282483"/>
    </source>
</evidence>
<dbReference type="PANTHER" id="PTHR21192:SF2">
    <property type="entry name" value="NADH DEHYDROGENASE [UBIQUINONE] 1 ALPHA SUBCOMPLEX ASSEMBLY FACTOR 3"/>
    <property type="match status" value="1"/>
</dbReference>
<dbReference type="Proteomes" id="UP000282483">
    <property type="component" value="Chromosome"/>
</dbReference>
<dbReference type="Pfam" id="PF04430">
    <property type="entry name" value="DUF498"/>
    <property type="match status" value="1"/>
</dbReference>
<keyword evidence="2" id="KW-1185">Reference proteome</keyword>
<dbReference type="KEGG" id="rvi:RVIR1_09910"/>
<dbReference type="Gene3D" id="3.40.1230.10">
    <property type="entry name" value="MTH938-like"/>
    <property type="match status" value="1"/>
</dbReference>
<accession>A0A2Z5UVH3</accession>
<dbReference type="AlphaFoldDB" id="A0A2Z5UVH3"/>
<evidence type="ECO:0000313" key="1">
    <source>
        <dbReference type="EMBL" id="BBB15464.1"/>
    </source>
</evidence>
<name>A0A2Z5UVH3_9COXI</name>
<dbReference type="InterPro" id="IPR036748">
    <property type="entry name" value="MTH938-like_sf"/>
</dbReference>
<dbReference type="InterPro" id="IPR007523">
    <property type="entry name" value="NDUFAF3/AAMDC"/>
</dbReference>
<protein>
    <submittedName>
        <fullName evidence="1">Hypothetical membrane spanning protein</fullName>
    </submittedName>
</protein>
<reference evidence="1 2" key="1">
    <citation type="submission" date="2017-03" db="EMBL/GenBank/DDBJ databases">
        <title>The genome sequence of Candidatus Rickettsiella viridis.</title>
        <authorList>
            <person name="Nikoh N."/>
            <person name="Tsuchida T."/>
            <person name="Yamaguchi K."/>
            <person name="Maeda T."/>
            <person name="Shigenobu S."/>
            <person name="Fukatsu T."/>
        </authorList>
    </citation>
    <scope>NUCLEOTIDE SEQUENCE [LARGE SCALE GENOMIC DNA]</scope>
    <source>
        <strain evidence="1 2">Ap-RA04</strain>
    </source>
</reference>
<dbReference type="SUPFAM" id="SSF64076">
    <property type="entry name" value="MTH938-like"/>
    <property type="match status" value="1"/>
</dbReference>
<dbReference type="OrthoDB" id="9800373at2"/>
<dbReference type="EMBL" id="AP018005">
    <property type="protein sequence ID" value="BBB15464.1"/>
    <property type="molecule type" value="Genomic_DNA"/>
</dbReference>
<dbReference type="RefSeq" id="WP_126322920.1">
    <property type="nucleotide sequence ID" value="NZ_AP018005.1"/>
</dbReference>
<organism evidence="1 2">
    <name type="scientific">Candidatus Rickettsiella viridis</name>
    <dbReference type="NCBI Taxonomy" id="676208"/>
    <lineage>
        <taxon>Bacteria</taxon>
        <taxon>Pseudomonadati</taxon>
        <taxon>Pseudomonadota</taxon>
        <taxon>Gammaproteobacteria</taxon>
        <taxon>Legionellales</taxon>
        <taxon>Coxiellaceae</taxon>
        <taxon>Rickettsiella</taxon>
    </lineage>
</organism>
<dbReference type="PANTHER" id="PTHR21192">
    <property type="entry name" value="NUCLEAR PROTEIN E3-3"/>
    <property type="match status" value="1"/>
</dbReference>
<sequence length="123" mass="13716">MELNLDTGEGQYHIRGYGDGFIQINDEKVDHSVIVTANKLIDPWLPQSLTELNTTHFLLLFDLNPEIVLLGTGRHLAFPNPALLADFYEKKIGIEIMDTAAACRTYAVLMSEERKVAAALLIC</sequence>
<proteinExistence type="predicted"/>
<dbReference type="CDD" id="cd05560">
    <property type="entry name" value="Xcc1710_like"/>
    <property type="match status" value="1"/>
</dbReference>
<gene>
    <name evidence="1" type="ORF">RVIR1_09910</name>
</gene>